<dbReference type="Proteomes" id="UP000249842">
    <property type="component" value="Unassembled WGS sequence"/>
</dbReference>
<sequence>MPYVDGFVLAVPKQNLEAYKAVARTAGEVWKEHGALAYVECVGDDVPQGELTSFPRAVQAKDDETVIFSWIVYESRAQRDAINAKVMADPRLKQDPAAMPFDGKRLIYGGFETLLEL</sequence>
<dbReference type="InterPro" id="IPR011008">
    <property type="entry name" value="Dimeric_a/b-barrel"/>
</dbReference>
<dbReference type="Pfam" id="PF07237">
    <property type="entry name" value="DUF1428"/>
    <property type="match status" value="1"/>
</dbReference>
<organism evidence="1 2">
    <name type="scientific">Phenylobacterium hankyongense</name>
    <dbReference type="NCBI Taxonomy" id="1813876"/>
    <lineage>
        <taxon>Bacteria</taxon>
        <taxon>Pseudomonadati</taxon>
        <taxon>Pseudomonadota</taxon>
        <taxon>Alphaproteobacteria</taxon>
        <taxon>Caulobacterales</taxon>
        <taxon>Caulobacteraceae</taxon>
        <taxon>Phenylobacterium</taxon>
    </lineage>
</organism>
<name>A0A328AUI2_9CAUL</name>
<comment type="caution">
    <text evidence="1">The sequence shown here is derived from an EMBL/GenBank/DDBJ whole genome shotgun (WGS) entry which is preliminary data.</text>
</comment>
<dbReference type="AlphaFoldDB" id="A0A328AUI2"/>
<dbReference type="SUPFAM" id="SSF54909">
    <property type="entry name" value="Dimeric alpha+beta barrel"/>
    <property type="match status" value="1"/>
</dbReference>
<dbReference type="PIRSF" id="PIRSF007028">
    <property type="entry name" value="UCP007028"/>
    <property type="match status" value="1"/>
</dbReference>
<protein>
    <submittedName>
        <fullName evidence="1">DUF1428 domain-containing protein</fullName>
    </submittedName>
</protein>
<keyword evidence="2" id="KW-1185">Reference proteome</keyword>
<proteinExistence type="predicted"/>
<accession>A0A328AUI2</accession>
<dbReference type="Gene3D" id="3.30.70.100">
    <property type="match status" value="1"/>
</dbReference>
<evidence type="ECO:0000313" key="1">
    <source>
        <dbReference type="EMBL" id="RAK58660.1"/>
    </source>
</evidence>
<reference evidence="2" key="1">
    <citation type="submission" date="2018-05" db="EMBL/GenBank/DDBJ databases">
        <authorList>
            <person name="Li X."/>
        </authorList>
    </citation>
    <scope>NUCLEOTIDE SEQUENCE [LARGE SCALE GENOMIC DNA]</scope>
    <source>
        <strain evidence="2">HKS-05</strain>
    </source>
</reference>
<dbReference type="RefSeq" id="WP_111455953.1">
    <property type="nucleotide sequence ID" value="NZ_QFYP01000001.1"/>
</dbReference>
<dbReference type="InterPro" id="IPR009874">
    <property type="entry name" value="DUF1428"/>
</dbReference>
<dbReference type="EMBL" id="QFYP01000001">
    <property type="protein sequence ID" value="RAK58660.1"/>
    <property type="molecule type" value="Genomic_DNA"/>
</dbReference>
<dbReference type="OrthoDB" id="9792392at2"/>
<gene>
    <name evidence="1" type="ORF">DJ021_02030</name>
</gene>
<evidence type="ECO:0000313" key="2">
    <source>
        <dbReference type="Proteomes" id="UP000249842"/>
    </source>
</evidence>